<dbReference type="Proteomes" id="UP000268014">
    <property type="component" value="Unassembled WGS sequence"/>
</dbReference>
<dbReference type="EMBL" id="UZAF01000945">
    <property type="protein sequence ID" value="VDO06973.1"/>
    <property type="molecule type" value="Genomic_DNA"/>
</dbReference>
<evidence type="ECO:0000313" key="3">
    <source>
        <dbReference type="WBParaSite" id="HPLM_0000091101-mRNA-1"/>
    </source>
</evidence>
<reference evidence="1 2" key="2">
    <citation type="submission" date="2018-11" db="EMBL/GenBank/DDBJ databases">
        <authorList>
            <consortium name="Pathogen Informatics"/>
        </authorList>
    </citation>
    <scope>NUCLEOTIDE SEQUENCE [LARGE SCALE GENOMIC DNA]</scope>
    <source>
        <strain evidence="1 2">MHpl1</strain>
    </source>
</reference>
<dbReference type="STRING" id="6290.A0A0N4VUE4"/>
<accession>A0A0N4VUE4</accession>
<keyword evidence="2" id="KW-1185">Reference proteome</keyword>
<evidence type="ECO:0000313" key="2">
    <source>
        <dbReference type="Proteomes" id="UP000268014"/>
    </source>
</evidence>
<dbReference type="OrthoDB" id="5857148at2759"/>
<dbReference type="WBParaSite" id="HPLM_0000091101-mRNA-1">
    <property type="protein sequence ID" value="HPLM_0000091101-mRNA-1"/>
    <property type="gene ID" value="HPLM_0000091101"/>
</dbReference>
<proteinExistence type="predicted"/>
<reference evidence="3" key="1">
    <citation type="submission" date="2017-02" db="UniProtKB">
        <authorList>
            <consortium name="WormBaseParasite"/>
        </authorList>
    </citation>
    <scope>IDENTIFICATION</scope>
</reference>
<sequence length="164" mass="18685">MLEQFASFAERIERAPTLSLAEMTDGIEEVTRRQSENISRLDALEERVTSLQISSPVDHSLLYSTLVKVKRGKNDGKLRRITWVGIGEQADKVSTKKFDQEALRGVILSSGDDELIEEFSRGRMKSHRHPFLKPRNQGGRDRITKIELPSPAMKDRLLRHMKSG</sequence>
<organism evidence="3">
    <name type="scientific">Haemonchus placei</name>
    <name type="common">Barber's pole worm</name>
    <dbReference type="NCBI Taxonomy" id="6290"/>
    <lineage>
        <taxon>Eukaryota</taxon>
        <taxon>Metazoa</taxon>
        <taxon>Ecdysozoa</taxon>
        <taxon>Nematoda</taxon>
        <taxon>Chromadorea</taxon>
        <taxon>Rhabditida</taxon>
        <taxon>Rhabditina</taxon>
        <taxon>Rhabditomorpha</taxon>
        <taxon>Strongyloidea</taxon>
        <taxon>Trichostrongylidae</taxon>
        <taxon>Haemonchus</taxon>
    </lineage>
</organism>
<dbReference type="AlphaFoldDB" id="A0A0N4VUE4"/>
<protein>
    <submittedName>
        <fullName evidence="3">DHHA1 domain-containing protein</fullName>
    </submittedName>
</protein>
<evidence type="ECO:0000313" key="1">
    <source>
        <dbReference type="EMBL" id="VDO06973.1"/>
    </source>
</evidence>
<dbReference type="OMA" id="MKSHRHP"/>
<gene>
    <name evidence="1" type="ORF">HPLM_LOCUS912</name>
</gene>
<name>A0A0N4VUE4_HAEPC</name>